<dbReference type="RefSeq" id="WP_007368944.1">
    <property type="nucleotide sequence ID" value="NZ_GL872283.1"/>
</dbReference>
<dbReference type="EMBL" id="AEWX01000020">
    <property type="protein sequence ID" value="EGC20027.1"/>
    <property type="molecule type" value="Genomic_DNA"/>
</dbReference>
<evidence type="ECO:0000313" key="3">
    <source>
        <dbReference type="Proteomes" id="UP000005697"/>
    </source>
</evidence>
<reference evidence="2 3" key="1">
    <citation type="submission" date="2011-01" db="EMBL/GenBank/DDBJ databases">
        <authorList>
            <person name="Muzny D."/>
            <person name="Qin X."/>
            <person name="Deng J."/>
            <person name="Jiang H."/>
            <person name="Liu Y."/>
            <person name="Qu J."/>
            <person name="Song X.-Z."/>
            <person name="Zhang L."/>
            <person name="Thornton R."/>
            <person name="Coyle M."/>
            <person name="Francisco L."/>
            <person name="Jackson L."/>
            <person name="Javaid M."/>
            <person name="Korchina V."/>
            <person name="Kovar C."/>
            <person name="Mata R."/>
            <person name="Mathew T."/>
            <person name="Ngo R."/>
            <person name="Nguyen L."/>
            <person name="Nguyen N."/>
            <person name="Okwuonu G."/>
            <person name="Ongeri F."/>
            <person name="Pham C."/>
            <person name="Simmons D."/>
            <person name="Wilczek-Boney K."/>
            <person name="Hale W."/>
            <person name="Jakkamsetti A."/>
            <person name="Pham P."/>
            <person name="Ruth R."/>
            <person name="San Lucas F."/>
            <person name="Warren J."/>
            <person name="Zhang J."/>
            <person name="Zhao Z."/>
            <person name="Zhou C."/>
            <person name="Zhu D."/>
            <person name="Lee S."/>
            <person name="Bess C."/>
            <person name="Blankenburg K."/>
            <person name="Forbes L."/>
            <person name="Fu Q."/>
            <person name="Gubbala S."/>
            <person name="Hirani K."/>
            <person name="Jayaseelan J.C."/>
            <person name="Lara F."/>
            <person name="Munidasa M."/>
            <person name="Palculict T."/>
            <person name="Patil S."/>
            <person name="Pu L.-L."/>
            <person name="Saada N."/>
            <person name="Tang L."/>
            <person name="Weissenberger G."/>
            <person name="Zhu Y."/>
            <person name="Hemphill L."/>
            <person name="Shang Y."/>
            <person name="Youmans B."/>
            <person name="Ayvaz T."/>
            <person name="Ross M."/>
            <person name="Santibanez J."/>
            <person name="Aqrawi P."/>
            <person name="Gross S."/>
            <person name="Joshi V."/>
            <person name="Fowler G."/>
            <person name="Nazareth L."/>
            <person name="Reid J."/>
            <person name="Worley K."/>
            <person name="Petrosino J."/>
            <person name="Highlander S."/>
            <person name="Gibbs R."/>
        </authorList>
    </citation>
    <scope>NUCLEOTIDE SEQUENCE [LARGE SCALE GENOMIC DNA]</scope>
    <source>
        <strain evidence="2 3">DSM 16608</strain>
    </source>
</reference>
<protein>
    <submittedName>
        <fullName evidence="2">Uncharacterized protein</fullName>
    </submittedName>
</protein>
<name>F0F764_9BACT</name>
<proteinExistence type="predicted"/>
<dbReference type="OrthoDB" id="1073031at2"/>
<sequence length="62" mass="7161">MKKKRYIIPSTESHRFSMENLMITASPGISNDEFDPAHDEVGAKENPSFNSTEYPHYSPWED</sequence>
<feature type="region of interest" description="Disordered" evidence="1">
    <location>
        <begin position="26"/>
        <end position="62"/>
    </location>
</feature>
<evidence type="ECO:0000256" key="1">
    <source>
        <dbReference type="SAM" id="MobiDB-lite"/>
    </source>
</evidence>
<gene>
    <name evidence="2" type="ORF">HMPREF9141_1431</name>
</gene>
<dbReference type="AlphaFoldDB" id="F0F764"/>
<evidence type="ECO:0000313" key="2">
    <source>
        <dbReference type="EMBL" id="EGC20027.1"/>
    </source>
</evidence>
<accession>F0F764</accession>
<keyword evidence="3" id="KW-1185">Reference proteome</keyword>
<dbReference type="HOGENOM" id="CLU_205949_0_0_10"/>
<organism evidence="2 3">
    <name type="scientific">Prevotella multiformis DSM 16608</name>
    <dbReference type="NCBI Taxonomy" id="888743"/>
    <lineage>
        <taxon>Bacteria</taxon>
        <taxon>Pseudomonadati</taxon>
        <taxon>Bacteroidota</taxon>
        <taxon>Bacteroidia</taxon>
        <taxon>Bacteroidales</taxon>
        <taxon>Prevotellaceae</taxon>
        <taxon>Prevotella</taxon>
    </lineage>
</organism>
<dbReference type="Proteomes" id="UP000005697">
    <property type="component" value="Unassembled WGS sequence"/>
</dbReference>
<comment type="caution">
    <text evidence="2">The sequence shown here is derived from an EMBL/GenBank/DDBJ whole genome shotgun (WGS) entry which is preliminary data.</text>
</comment>